<evidence type="ECO:0000313" key="5">
    <source>
        <dbReference type="EMBL" id="EIE24237.1"/>
    </source>
</evidence>
<dbReference type="SUPFAM" id="SSF54695">
    <property type="entry name" value="POZ domain"/>
    <property type="match status" value="1"/>
</dbReference>
<comment type="pathway">
    <text evidence="1">Protein modification; protein ubiquitination.</text>
</comment>
<dbReference type="EMBL" id="AGSI01000006">
    <property type="protein sequence ID" value="EIE24237.1"/>
    <property type="molecule type" value="Genomic_DNA"/>
</dbReference>
<dbReference type="SUPFAM" id="SSF117281">
    <property type="entry name" value="Kelch motif"/>
    <property type="match status" value="2"/>
</dbReference>
<name>I0Z0R8_COCSC</name>
<evidence type="ECO:0000313" key="6">
    <source>
        <dbReference type="Proteomes" id="UP000007264"/>
    </source>
</evidence>
<dbReference type="eggNOG" id="KOG4441">
    <property type="taxonomic scope" value="Eukaryota"/>
</dbReference>
<dbReference type="InterPro" id="IPR000210">
    <property type="entry name" value="BTB/POZ_dom"/>
</dbReference>
<dbReference type="Pfam" id="PF07707">
    <property type="entry name" value="BACK"/>
    <property type="match status" value="1"/>
</dbReference>
<sequence>MPIQALTPRLWDHYRNQELCDVSVISSDRQRFRAHKIILASASRYFEALFLGAGKHLHGTSSTGVDGDEMQIQLEAVDAESLACILSSIYHGIVDVGEGNVEALLLASNYLDVAAVKAACCQFLKANLKPATCLHTLALAAMYDCQDLSSDAVTFVKGHFVEVMCGEGRAGLQELPEDVLRDLLQSEELETQSEMQVLEAILIWWEADPDARSTELPSLLSTIRLSATELQQQVAASGLLSMLGDTAAIKASQCLEDFVRMHERLRSSADASTSGVGVTLQPPPRRCMPMGLLAAGGHDAGWRSFRTSEYYDATKDEWTTGPPLPESVSFAAYSVLQGNLCVVNGSPHLCSVLLYQRSRKHWLRCRPLFTPRLHAAMASAAGRVWVMGGRTGQSNTELQSVESLRIGWADAARVEEEPWTAAPPMCTPRTALGAAAVADRIYAVGGQDGKHIHRSVECLDLGRGAWALLSAQLPSERKYHSVCELGGRLYAVGGMTSARQRLDSVAAYDPREGRWESVAPMSVPRSSAGIAALHGKLYVVGGNAGDASFHTSTEAFCVEAGRWRPCAPTSYGRSSLALAAV</sequence>
<evidence type="ECO:0000256" key="3">
    <source>
        <dbReference type="ARBA" id="ARBA00022737"/>
    </source>
</evidence>
<dbReference type="Gene3D" id="2.120.10.80">
    <property type="entry name" value="Kelch-type beta propeller"/>
    <property type="match status" value="2"/>
</dbReference>
<dbReference type="KEGG" id="csl:COCSUDRAFT_47198"/>
<feature type="domain" description="BTB" evidence="4">
    <location>
        <begin position="20"/>
        <end position="98"/>
    </location>
</feature>
<evidence type="ECO:0000256" key="1">
    <source>
        <dbReference type="ARBA" id="ARBA00004906"/>
    </source>
</evidence>
<dbReference type="STRING" id="574566.I0Z0R8"/>
<dbReference type="PANTHER" id="PTHR24412">
    <property type="entry name" value="KELCH PROTEIN"/>
    <property type="match status" value="1"/>
</dbReference>
<dbReference type="Gene3D" id="3.30.710.10">
    <property type="entry name" value="Potassium Channel Kv1.1, Chain A"/>
    <property type="match status" value="1"/>
</dbReference>
<dbReference type="InterPro" id="IPR011705">
    <property type="entry name" value="BACK"/>
</dbReference>
<dbReference type="SMART" id="SM00875">
    <property type="entry name" value="BACK"/>
    <property type="match status" value="1"/>
</dbReference>
<gene>
    <name evidence="5" type="ORF">COCSUDRAFT_47198</name>
</gene>
<dbReference type="InterPro" id="IPR006652">
    <property type="entry name" value="Kelch_1"/>
</dbReference>
<comment type="caution">
    <text evidence="5">The sequence shown here is derived from an EMBL/GenBank/DDBJ whole genome shotgun (WGS) entry which is preliminary data.</text>
</comment>
<dbReference type="SMART" id="SM00612">
    <property type="entry name" value="Kelch"/>
    <property type="match status" value="5"/>
</dbReference>
<dbReference type="PROSITE" id="PS50097">
    <property type="entry name" value="BTB"/>
    <property type="match status" value="1"/>
</dbReference>
<keyword evidence="3" id="KW-0677">Repeat</keyword>
<proteinExistence type="predicted"/>
<protein>
    <recommendedName>
        <fullName evidence="4">BTB domain-containing protein</fullName>
    </recommendedName>
</protein>
<keyword evidence="6" id="KW-1185">Reference proteome</keyword>
<dbReference type="PIRSF" id="PIRSF037037">
    <property type="entry name" value="Kelch-like_protein_gigaxonin"/>
    <property type="match status" value="1"/>
</dbReference>
<evidence type="ECO:0000256" key="2">
    <source>
        <dbReference type="ARBA" id="ARBA00022441"/>
    </source>
</evidence>
<dbReference type="InterPro" id="IPR011333">
    <property type="entry name" value="SKP1/BTB/POZ_sf"/>
</dbReference>
<dbReference type="GeneID" id="17042235"/>
<dbReference type="PANTHER" id="PTHR24412:SF489">
    <property type="entry name" value="RING FINGER DOMAIN AND KELCH REPEAT-CONTAINING PROTEIN DDB_G0271372"/>
    <property type="match status" value="1"/>
</dbReference>
<dbReference type="OrthoDB" id="45365at2759"/>
<dbReference type="Gene3D" id="1.25.40.420">
    <property type="match status" value="1"/>
</dbReference>
<dbReference type="InterPro" id="IPR017096">
    <property type="entry name" value="BTB-kelch_protein"/>
</dbReference>
<dbReference type="SMART" id="SM00225">
    <property type="entry name" value="BTB"/>
    <property type="match status" value="1"/>
</dbReference>
<dbReference type="Pfam" id="PF00651">
    <property type="entry name" value="BTB"/>
    <property type="match status" value="1"/>
</dbReference>
<dbReference type="AlphaFoldDB" id="I0Z0R8"/>
<dbReference type="InterPro" id="IPR015915">
    <property type="entry name" value="Kelch-typ_b-propeller"/>
</dbReference>
<evidence type="ECO:0000259" key="4">
    <source>
        <dbReference type="PROSITE" id="PS50097"/>
    </source>
</evidence>
<accession>I0Z0R8</accession>
<dbReference type="Pfam" id="PF24681">
    <property type="entry name" value="Kelch_KLHDC2_KLHL20_DRC7"/>
    <property type="match status" value="1"/>
</dbReference>
<dbReference type="RefSeq" id="XP_005648781.1">
    <property type="nucleotide sequence ID" value="XM_005648724.1"/>
</dbReference>
<organism evidence="5 6">
    <name type="scientific">Coccomyxa subellipsoidea (strain C-169)</name>
    <name type="common">Green microalga</name>
    <dbReference type="NCBI Taxonomy" id="574566"/>
    <lineage>
        <taxon>Eukaryota</taxon>
        <taxon>Viridiplantae</taxon>
        <taxon>Chlorophyta</taxon>
        <taxon>core chlorophytes</taxon>
        <taxon>Trebouxiophyceae</taxon>
        <taxon>Trebouxiophyceae incertae sedis</taxon>
        <taxon>Coccomyxaceae</taxon>
        <taxon>Coccomyxa</taxon>
        <taxon>Coccomyxa subellipsoidea</taxon>
    </lineage>
</organism>
<keyword evidence="2" id="KW-0880">Kelch repeat</keyword>
<dbReference type="Proteomes" id="UP000007264">
    <property type="component" value="Unassembled WGS sequence"/>
</dbReference>
<reference evidence="5 6" key="1">
    <citation type="journal article" date="2012" name="Genome Biol.">
        <title>The genome of the polar eukaryotic microalga coccomyxa subellipsoidea reveals traits of cold adaptation.</title>
        <authorList>
            <person name="Blanc G."/>
            <person name="Agarkova I."/>
            <person name="Grimwood J."/>
            <person name="Kuo A."/>
            <person name="Brueggeman A."/>
            <person name="Dunigan D."/>
            <person name="Gurnon J."/>
            <person name="Ladunga I."/>
            <person name="Lindquist E."/>
            <person name="Lucas S."/>
            <person name="Pangilinan J."/>
            <person name="Proschold T."/>
            <person name="Salamov A."/>
            <person name="Schmutz J."/>
            <person name="Weeks D."/>
            <person name="Yamada T."/>
            <person name="Claverie J.M."/>
            <person name="Grigoriev I."/>
            <person name="Van Etten J."/>
            <person name="Lomsadze A."/>
            <person name="Borodovsky M."/>
        </authorList>
    </citation>
    <scope>NUCLEOTIDE SEQUENCE [LARGE SCALE GENOMIC DNA]</scope>
    <source>
        <strain evidence="5 6">C-169</strain>
    </source>
</reference>